<dbReference type="Proteomes" id="UP000297998">
    <property type="component" value="Unassembled WGS sequence"/>
</dbReference>
<dbReference type="OrthoDB" id="1234714at2"/>
<evidence type="ECO:0000313" key="1">
    <source>
        <dbReference type="EMBL" id="TGN22537.1"/>
    </source>
</evidence>
<accession>A0A4Z1B5P4</accession>
<reference evidence="1 2" key="1">
    <citation type="submission" date="2019-03" db="EMBL/GenBank/DDBJ databases">
        <title>Empedobacter tilapiae sp. nov., isolated from an intestine of Nile tilapia Oreochromis niloticus.</title>
        <authorList>
            <person name="Kim Y.-O."/>
            <person name="Yoon J.-H."/>
        </authorList>
    </citation>
    <scope>NUCLEOTIDE SEQUENCE [LARGE SCALE GENOMIC DNA]</scope>
    <source>
        <strain evidence="1 2">MRS2</strain>
    </source>
</reference>
<organism evidence="1 2">
    <name type="scientific">Empedobacter tilapiae</name>
    <dbReference type="NCBI Taxonomy" id="2491114"/>
    <lineage>
        <taxon>Bacteria</taxon>
        <taxon>Pseudomonadati</taxon>
        <taxon>Bacteroidota</taxon>
        <taxon>Flavobacteriia</taxon>
        <taxon>Flavobacteriales</taxon>
        <taxon>Weeksellaceae</taxon>
        <taxon>Empedobacter</taxon>
    </lineage>
</organism>
<dbReference type="AlphaFoldDB" id="A0A4Z1B5P4"/>
<protein>
    <submittedName>
        <fullName evidence="1">Uncharacterized protein</fullName>
    </submittedName>
</protein>
<comment type="caution">
    <text evidence="1">The sequence shown here is derived from an EMBL/GenBank/DDBJ whole genome shotgun (WGS) entry which is preliminary data.</text>
</comment>
<name>A0A4Z1B5P4_9FLAO</name>
<gene>
    <name evidence="1" type="ORF">E4J94_15950</name>
</gene>
<sequence length="334" mass="38867">MNTKIEYHYLTKFGALKGFYKSNPNLEKKTLLVLDSSVCLDIVNIVNKKNINKDSKRKVFELIKYSQKKSMPPFEIFALLELSLDKATYKLNTEKFFDISNKLMFAFQIPLERLKTNNFDFSSNFFSSKKPNLNNDASVFVEQILIHYSALLKIREIASKDLSKHKAKENIIEFVDWMNNKIGLILGLEYQLAFQIFGGNNSFNTMIKENSSKEKTLKALWGSSWDLLHARLSRNSKQLSEIIDEDVNSIFITNDKRLFELLSPQVEYSTEFDKRRISITTGKSNYPPYYDDKFVDELNKKILDIFKHKAMKQVEYPNTEIIKSMIASMESNVT</sequence>
<dbReference type="RefSeq" id="WP_135836783.1">
    <property type="nucleotide sequence ID" value="NZ_SRPE01000014.1"/>
</dbReference>
<evidence type="ECO:0000313" key="2">
    <source>
        <dbReference type="Proteomes" id="UP000297998"/>
    </source>
</evidence>
<proteinExistence type="predicted"/>
<keyword evidence="2" id="KW-1185">Reference proteome</keyword>
<dbReference type="EMBL" id="SRPE01000014">
    <property type="protein sequence ID" value="TGN22537.1"/>
    <property type="molecule type" value="Genomic_DNA"/>
</dbReference>